<keyword evidence="10 14" id="KW-0560">Oxidoreductase</keyword>
<comment type="pathway">
    <text evidence="2 14 15">Porphyrin-containing compound metabolism; protoporphyrin-IX biosynthesis; protoporphyrin-IX from protoporphyrinogen-IX: step 1/1.</text>
</comment>
<dbReference type="EC" id="1.3.99.-" evidence="14 15"/>
<comment type="catalytic activity">
    <reaction evidence="13 14 15">
        <text>protoporphyrinogen IX + 3 A = protoporphyrin IX + 3 AH2</text>
        <dbReference type="Rhea" id="RHEA:62000"/>
        <dbReference type="ChEBI" id="CHEBI:13193"/>
        <dbReference type="ChEBI" id="CHEBI:17499"/>
        <dbReference type="ChEBI" id="CHEBI:57306"/>
        <dbReference type="ChEBI" id="CHEBI:57307"/>
    </reaction>
</comment>
<keyword evidence="5 14" id="KW-1003">Cell membrane</keyword>
<name>A0A0W0VAM6_9GAMM</name>
<evidence type="ECO:0000256" key="15">
    <source>
        <dbReference type="PIRNR" id="PIRNR004638"/>
    </source>
</evidence>
<dbReference type="Pfam" id="PF03653">
    <property type="entry name" value="UPF0093"/>
    <property type="match status" value="1"/>
</dbReference>
<evidence type="ECO:0000256" key="8">
    <source>
        <dbReference type="ARBA" id="ARBA00022723"/>
    </source>
</evidence>
<feature type="transmembrane region" description="Helical" evidence="14">
    <location>
        <begin position="6"/>
        <end position="27"/>
    </location>
</feature>
<evidence type="ECO:0000256" key="14">
    <source>
        <dbReference type="HAMAP-Rule" id="MF_02239"/>
    </source>
</evidence>
<dbReference type="GO" id="GO:0070818">
    <property type="term" value="F:protoporphyrinogen oxidase activity"/>
    <property type="evidence" value="ECO:0007669"/>
    <property type="project" value="UniProtKB-UniRule"/>
</dbReference>
<keyword evidence="12 14" id="KW-0472">Membrane</keyword>
<dbReference type="PANTHER" id="PTHR40255:SF1">
    <property type="entry name" value="PROTOPORPHYRINOGEN IX OXIDASE"/>
    <property type="match status" value="1"/>
</dbReference>
<evidence type="ECO:0000256" key="12">
    <source>
        <dbReference type="ARBA" id="ARBA00023136"/>
    </source>
</evidence>
<dbReference type="PIRSF" id="PIRSF004638">
    <property type="entry name" value="UCP004638"/>
    <property type="match status" value="1"/>
</dbReference>
<dbReference type="GO" id="GO:0006782">
    <property type="term" value="P:protoporphyrinogen IX biosynthetic process"/>
    <property type="evidence" value="ECO:0007669"/>
    <property type="project" value="UniProtKB-UniRule"/>
</dbReference>
<evidence type="ECO:0000256" key="13">
    <source>
        <dbReference type="ARBA" id="ARBA00048390"/>
    </source>
</evidence>
<comment type="cofactor">
    <cofactor evidence="14 15">
        <name>heme b</name>
        <dbReference type="ChEBI" id="CHEBI:60344"/>
    </cofactor>
    <text evidence="14 15">Binds 1 heme b (iron(II)-protoporphyrin IX) group per subunit.</text>
</comment>
<protein>
    <recommendedName>
        <fullName evidence="4 14">Protoporphyrinogen IX oxidase</fullName>
        <shortName evidence="14">PPO</shortName>
        <ecNumber evidence="14 15">1.3.99.-</ecNumber>
    </recommendedName>
</protein>
<sequence>MLTIKAFHIIAMVAWFAGLFYLPRLFVYHADAQDSISLARFKVMERRLYYGITWPAALTTTILGLSLLLFNPQYYLRAGWMHAKLGLVLLLWIYHGFCGYYRKRYAEGKNNRSAKFYRIFNELPTVLLIAIVLLVVVRPF</sequence>
<evidence type="ECO:0000256" key="11">
    <source>
        <dbReference type="ARBA" id="ARBA00023004"/>
    </source>
</evidence>
<evidence type="ECO:0000256" key="7">
    <source>
        <dbReference type="ARBA" id="ARBA00022692"/>
    </source>
</evidence>
<dbReference type="GO" id="GO:0005886">
    <property type="term" value="C:plasma membrane"/>
    <property type="evidence" value="ECO:0007669"/>
    <property type="project" value="UniProtKB-SubCell"/>
</dbReference>
<dbReference type="InterPro" id="IPR005265">
    <property type="entry name" value="HemJ-like"/>
</dbReference>
<gene>
    <name evidence="16" type="ORF">Ljor_1493</name>
</gene>
<keyword evidence="9 14" id="KW-1133">Transmembrane helix</keyword>
<dbReference type="Proteomes" id="UP000055035">
    <property type="component" value="Unassembled WGS sequence"/>
</dbReference>
<keyword evidence="17" id="KW-1185">Reference proteome</keyword>
<dbReference type="PANTHER" id="PTHR40255">
    <property type="entry name" value="UPF0093 MEMBRANE PROTEIN SLR1790"/>
    <property type="match status" value="1"/>
</dbReference>
<dbReference type="GO" id="GO:0046872">
    <property type="term" value="F:metal ion binding"/>
    <property type="evidence" value="ECO:0007669"/>
    <property type="project" value="UniProtKB-UniRule"/>
</dbReference>
<keyword evidence="6 14" id="KW-0349">Heme</keyword>
<dbReference type="STRING" id="456.Ljor_1493"/>
<comment type="subunit">
    <text evidence="14">Homodimer.</text>
</comment>
<dbReference type="AlphaFoldDB" id="A0A0W0VAM6"/>
<evidence type="ECO:0000256" key="6">
    <source>
        <dbReference type="ARBA" id="ARBA00022617"/>
    </source>
</evidence>
<keyword evidence="7 14" id="KW-0812">Transmembrane</keyword>
<keyword evidence="11 14" id="KW-0408">Iron</keyword>
<dbReference type="PATRIC" id="fig|456.5.peg.1596"/>
<proteinExistence type="inferred from homology"/>
<dbReference type="UniPathway" id="UPA00251">
    <property type="reaction ID" value="UER00324"/>
</dbReference>
<evidence type="ECO:0000256" key="9">
    <source>
        <dbReference type="ARBA" id="ARBA00022989"/>
    </source>
</evidence>
<organism evidence="16 17">
    <name type="scientific">Legionella jordanis</name>
    <dbReference type="NCBI Taxonomy" id="456"/>
    <lineage>
        <taxon>Bacteria</taxon>
        <taxon>Pseudomonadati</taxon>
        <taxon>Pseudomonadota</taxon>
        <taxon>Gammaproteobacteria</taxon>
        <taxon>Legionellales</taxon>
        <taxon>Legionellaceae</taxon>
        <taxon>Legionella</taxon>
    </lineage>
</organism>
<feature type="binding site" description="axial binding residue" evidence="14">
    <location>
        <position position="84"/>
    </location>
    <ligand>
        <name>heme</name>
        <dbReference type="ChEBI" id="CHEBI:30413"/>
    </ligand>
    <ligandPart>
        <name>Fe</name>
        <dbReference type="ChEBI" id="CHEBI:18248"/>
    </ligandPart>
</feature>
<keyword evidence="8 14" id="KW-0479">Metal-binding</keyword>
<feature type="transmembrane region" description="Helical" evidence="14">
    <location>
        <begin position="119"/>
        <end position="137"/>
    </location>
</feature>
<reference evidence="16 17" key="1">
    <citation type="submission" date="2015-11" db="EMBL/GenBank/DDBJ databases">
        <title>Genomic analysis of 38 Legionella species identifies large and diverse effector repertoires.</title>
        <authorList>
            <person name="Burstein D."/>
            <person name="Amaro F."/>
            <person name="Zusman T."/>
            <person name="Lifshitz Z."/>
            <person name="Cohen O."/>
            <person name="Gilbert J.A."/>
            <person name="Pupko T."/>
            <person name="Shuman H.A."/>
            <person name="Segal G."/>
        </authorList>
    </citation>
    <scope>NUCLEOTIDE SEQUENCE [LARGE SCALE GENOMIC DNA]</scope>
    <source>
        <strain evidence="16 17">BL-540</strain>
    </source>
</reference>
<evidence type="ECO:0000256" key="10">
    <source>
        <dbReference type="ARBA" id="ARBA00023002"/>
    </source>
</evidence>
<dbReference type="NCBIfam" id="TIGR00701">
    <property type="entry name" value="protoporphyrinogen oxidase HemJ"/>
    <property type="match status" value="1"/>
</dbReference>
<comment type="function">
    <text evidence="14 15">Catalyzes the oxidation of protoporphyrinogen IX to protoporphyrin IX.</text>
</comment>
<evidence type="ECO:0000256" key="2">
    <source>
        <dbReference type="ARBA" id="ARBA00005073"/>
    </source>
</evidence>
<evidence type="ECO:0000256" key="5">
    <source>
        <dbReference type="ARBA" id="ARBA00022475"/>
    </source>
</evidence>
<evidence type="ECO:0000256" key="3">
    <source>
        <dbReference type="ARBA" id="ARBA00006501"/>
    </source>
</evidence>
<evidence type="ECO:0000313" key="16">
    <source>
        <dbReference type="EMBL" id="KTD17187.1"/>
    </source>
</evidence>
<evidence type="ECO:0000313" key="17">
    <source>
        <dbReference type="Proteomes" id="UP000055035"/>
    </source>
</evidence>
<comment type="similarity">
    <text evidence="3 14 15">Belongs to the HemJ family.</text>
</comment>
<evidence type="ECO:0000256" key="4">
    <source>
        <dbReference type="ARBA" id="ARBA00017504"/>
    </source>
</evidence>
<dbReference type="HAMAP" id="MF_02239">
    <property type="entry name" value="HemJ"/>
    <property type="match status" value="1"/>
</dbReference>
<accession>A0A0W0VAM6</accession>
<dbReference type="RefSeq" id="WP_058470972.1">
    <property type="nucleotide sequence ID" value="NZ_CAAAIC010000003.1"/>
</dbReference>
<feature type="binding site" description="axial binding residue" evidence="14">
    <location>
        <position position="8"/>
    </location>
    <ligand>
        <name>heme</name>
        <dbReference type="ChEBI" id="CHEBI:30413"/>
    </ligand>
    <ligandPart>
        <name>Fe</name>
        <dbReference type="ChEBI" id="CHEBI:18248"/>
    </ligandPart>
</feature>
<comment type="subcellular location">
    <subcellularLocation>
        <location evidence="1 14">Cell membrane</location>
        <topology evidence="1 14">Multi-pass membrane protein</topology>
    </subcellularLocation>
</comment>
<dbReference type="OrthoDB" id="9800824at2"/>
<feature type="transmembrane region" description="Helical" evidence="14">
    <location>
        <begin position="48"/>
        <end position="69"/>
    </location>
</feature>
<dbReference type="EMBL" id="LNYJ01000011">
    <property type="protein sequence ID" value="KTD17187.1"/>
    <property type="molecule type" value="Genomic_DNA"/>
</dbReference>
<evidence type="ECO:0000256" key="1">
    <source>
        <dbReference type="ARBA" id="ARBA00004651"/>
    </source>
</evidence>
<comment type="caution">
    <text evidence="16">The sequence shown here is derived from an EMBL/GenBank/DDBJ whole genome shotgun (WGS) entry which is preliminary data.</text>
</comment>
<feature type="transmembrane region" description="Helical" evidence="14">
    <location>
        <begin position="81"/>
        <end position="98"/>
    </location>
</feature>